<comment type="pathway">
    <text evidence="8">Amino-sugar metabolism; N-acetylneuraminate degradation; D-fructose 6-phosphate from N-acetylneuraminate: step 4/5.</text>
</comment>
<feature type="domain" description="Amidohydrolase-related" evidence="13">
    <location>
        <begin position="61"/>
        <end position="385"/>
    </location>
</feature>
<dbReference type="Pfam" id="PF01979">
    <property type="entry name" value="Amidohydro_1"/>
    <property type="match status" value="1"/>
</dbReference>
<feature type="binding site" evidence="12">
    <location>
        <position position="136"/>
    </location>
    <ligand>
        <name>Zn(2+)</name>
        <dbReference type="ChEBI" id="CHEBI:29105"/>
    </ligand>
</feature>
<evidence type="ECO:0000256" key="12">
    <source>
        <dbReference type="PIRSR" id="PIRSR038994-3"/>
    </source>
</evidence>
<dbReference type="InterPro" id="IPR003764">
    <property type="entry name" value="GlcNAc_6-P_deAcase"/>
</dbReference>
<dbReference type="InterPro" id="IPR011059">
    <property type="entry name" value="Metal-dep_hydrolase_composite"/>
</dbReference>
<protein>
    <recommendedName>
        <fullName evidence="3">N-acetylglucosamine-6-phosphate deacetylase</fullName>
        <ecNumber evidence="2">3.5.1.25</ecNumber>
    </recommendedName>
</protein>
<evidence type="ECO:0000256" key="8">
    <source>
        <dbReference type="ARBA" id="ARBA00060590"/>
    </source>
</evidence>
<comment type="caution">
    <text evidence="14">The sequence shown here is derived from an EMBL/GenBank/DDBJ whole genome shotgun (WGS) entry which is preliminary data.</text>
</comment>
<evidence type="ECO:0000256" key="7">
    <source>
        <dbReference type="ARBA" id="ARBA00047647"/>
    </source>
</evidence>
<accession>A0A839RYH0</accession>
<feature type="binding site" evidence="12">
    <location>
        <position position="221"/>
    </location>
    <ligand>
        <name>Zn(2+)</name>
        <dbReference type="ChEBI" id="CHEBI:29105"/>
    </ligand>
</feature>
<dbReference type="Gene3D" id="2.30.40.10">
    <property type="entry name" value="Urease, subunit C, domain 1"/>
    <property type="match status" value="1"/>
</dbReference>
<dbReference type="NCBIfam" id="TIGR00221">
    <property type="entry name" value="nagA"/>
    <property type="match status" value="1"/>
</dbReference>
<dbReference type="InterPro" id="IPR032466">
    <property type="entry name" value="Metal_Hydrolase"/>
</dbReference>
<evidence type="ECO:0000256" key="6">
    <source>
        <dbReference type="ARBA" id="ARBA00023277"/>
    </source>
</evidence>
<dbReference type="AlphaFoldDB" id="A0A839RYH0"/>
<dbReference type="GO" id="GO:0008448">
    <property type="term" value="F:N-acetylglucosamine-6-phosphate deacetylase activity"/>
    <property type="evidence" value="ECO:0007669"/>
    <property type="project" value="UniProtKB-EC"/>
</dbReference>
<evidence type="ECO:0000256" key="10">
    <source>
        <dbReference type="PIRSR" id="PIRSR038994-1"/>
    </source>
</evidence>
<evidence type="ECO:0000259" key="13">
    <source>
        <dbReference type="Pfam" id="PF01979"/>
    </source>
</evidence>
<keyword evidence="15" id="KW-1185">Reference proteome</keyword>
<dbReference type="PANTHER" id="PTHR11113:SF14">
    <property type="entry name" value="N-ACETYLGLUCOSAMINE-6-PHOSPHATE DEACETYLASE"/>
    <property type="match status" value="1"/>
</dbReference>
<dbReference type="Gene3D" id="3.20.20.140">
    <property type="entry name" value="Metal-dependent hydrolases"/>
    <property type="match status" value="1"/>
</dbReference>
<dbReference type="SUPFAM" id="SSF51338">
    <property type="entry name" value="Composite domain of metallo-dependent hydrolases"/>
    <property type="match status" value="1"/>
</dbReference>
<keyword evidence="6 9" id="KW-0119">Carbohydrate metabolism</keyword>
<feature type="binding site" evidence="12">
    <location>
        <position position="200"/>
    </location>
    <ligand>
        <name>Zn(2+)</name>
        <dbReference type="ChEBI" id="CHEBI:29105"/>
    </ligand>
</feature>
<sequence length="389" mass="39904">MSTPDDRTSVPADLVLTGGRFALPECVTDDGWVAITGERITASGSGPAPAARERVDVGGGLVVPGFVDTHCHGGAGASFSTTDPAAAARAVAAHLRHGTTTMLASLVSQPVPTLTGQIAALAELVTDGLLAGVHLEGPFLAEARCGAHDPAVLREPDGDAVSALLDAGPVRMVTLAPELSGGIDAVRRIADRGVLAALGHTDARSERLREAVDAGATVATHLFNAMRPLHHREPGAVGVLLDDDRVTVELICDLVHVHPDVVRLATRHAGPGRTTLVTDAMSATGAPDGDYTLGALDVEVRDGVARIPGSGALAGSTLTMDAAFRNVVTAVGMSVADAVHATATRPARLLGLDDEVGSLAAGLRADLVVLDDDCRTQRVMHVGQWVTME</sequence>
<feature type="binding site" evidence="11">
    <location>
        <begin position="224"/>
        <end position="225"/>
    </location>
    <ligand>
        <name>substrate</name>
    </ligand>
</feature>
<dbReference type="Proteomes" id="UP000550714">
    <property type="component" value="Unassembled WGS sequence"/>
</dbReference>
<comment type="similarity">
    <text evidence="1 9">Belongs to the metallo-dependent hydrolases superfamily. NagA family.</text>
</comment>
<dbReference type="RefSeq" id="WP_183648044.1">
    <property type="nucleotide sequence ID" value="NZ_JACHWU010000001.1"/>
</dbReference>
<dbReference type="FunFam" id="3.20.20.140:FF:000004">
    <property type="entry name" value="N-acetylglucosamine-6-phosphate deacetylase"/>
    <property type="match status" value="1"/>
</dbReference>
<dbReference type="GO" id="GO:0006046">
    <property type="term" value="P:N-acetylglucosamine catabolic process"/>
    <property type="evidence" value="ECO:0007669"/>
    <property type="project" value="TreeGrafter"/>
</dbReference>
<feature type="binding site" evidence="11">
    <location>
        <begin position="313"/>
        <end position="315"/>
    </location>
    <ligand>
        <name>substrate</name>
    </ligand>
</feature>
<evidence type="ECO:0000256" key="9">
    <source>
        <dbReference type="PIRNR" id="PIRNR038994"/>
    </source>
</evidence>
<feature type="active site" description="Proton donor/acceptor" evidence="10">
    <location>
        <position position="279"/>
    </location>
</feature>
<dbReference type="GO" id="GO:0046872">
    <property type="term" value="F:metal ion binding"/>
    <property type="evidence" value="ECO:0007669"/>
    <property type="project" value="UniProtKB-KW"/>
</dbReference>
<gene>
    <name evidence="14" type="ORF">FHS23_000845</name>
</gene>
<proteinExistence type="inferred from homology"/>
<evidence type="ECO:0000256" key="3">
    <source>
        <dbReference type="ARBA" id="ARBA00018029"/>
    </source>
</evidence>
<dbReference type="PANTHER" id="PTHR11113">
    <property type="entry name" value="N-ACETYLGLUCOSAMINE-6-PHOSPHATE DEACETYLASE"/>
    <property type="match status" value="1"/>
</dbReference>
<evidence type="ECO:0000256" key="4">
    <source>
        <dbReference type="ARBA" id="ARBA00022723"/>
    </source>
</evidence>
<name>A0A839RYH0_9PSEU</name>
<evidence type="ECO:0000313" key="14">
    <source>
        <dbReference type="EMBL" id="MBB3049850.1"/>
    </source>
</evidence>
<comment type="catalytic activity">
    <reaction evidence="7">
        <text>N-acetyl-D-glucosamine 6-phosphate + H2O = D-glucosamine 6-phosphate + acetate</text>
        <dbReference type="Rhea" id="RHEA:22936"/>
        <dbReference type="ChEBI" id="CHEBI:15377"/>
        <dbReference type="ChEBI" id="CHEBI:30089"/>
        <dbReference type="ChEBI" id="CHEBI:57513"/>
        <dbReference type="ChEBI" id="CHEBI:58725"/>
        <dbReference type="EC" id="3.5.1.25"/>
    </reaction>
</comment>
<dbReference type="PIRSF" id="PIRSF038994">
    <property type="entry name" value="NagA"/>
    <property type="match status" value="1"/>
</dbReference>
<evidence type="ECO:0000256" key="2">
    <source>
        <dbReference type="ARBA" id="ARBA00011899"/>
    </source>
</evidence>
<evidence type="ECO:0000256" key="5">
    <source>
        <dbReference type="ARBA" id="ARBA00022801"/>
    </source>
</evidence>
<dbReference type="SUPFAM" id="SSF51556">
    <property type="entry name" value="Metallo-dependent hydrolases"/>
    <property type="match status" value="1"/>
</dbReference>
<evidence type="ECO:0000256" key="1">
    <source>
        <dbReference type="ARBA" id="ARBA00010716"/>
    </source>
</evidence>
<dbReference type="EMBL" id="JACHWU010000001">
    <property type="protein sequence ID" value="MBB3049850.1"/>
    <property type="molecule type" value="Genomic_DNA"/>
</dbReference>
<feature type="binding site" evidence="11">
    <location>
        <position position="232"/>
    </location>
    <ligand>
        <name>substrate</name>
    </ligand>
</feature>
<dbReference type="CDD" id="cd00854">
    <property type="entry name" value="NagA"/>
    <property type="match status" value="1"/>
</dbReference>
<keyword evidence="4 12" id="KW-0479">Metal-binding</keyword>
<keyword evidence="5 9" id="KW-0378">Hydrolase</keyword>
<evidence type="ECO:0000256" key="11">
    <source>
        <dbReference type="PIRSR" id="PIRSR038994-2"/>
    </source>
</evidence>
<comment type="cofactor">
    <cofactor evidence="12">
        <name>a divalent metal cation</name>
        <dbReference type="ChEBI" id="CHEBI:60240"/>
    </cofactor>
    <text evidence="12">Binds 1 divalent metal cation per subunit.</text>
</comment>
<feature type="binding site" evidence="11">
    <location>
        <position position="147"/>
    </location>
    <ligand>
        <name>substrate</name>
    </ligand>
</feature>
<evidence type="ECO:0000313" key="15">
    <source>
        <dbReference type="Proteomes" id="UP000550714"/>
    </source>
</evidence>
<feature type="binding site" evidence="11">
    <location>
        <position position="256"/>
    </location>
    <ligand>
        <name>substrate</name>
    </ligand>
</feature>
<reference evidence="14 15" key="1">
    <citation type="submission" date="2020-08" db="EMBL/GenBank/DDBJ databases">
        <title>Genomic Encyclopedia of Type Strains, Phase III (KMG-III): the genomes of soil and plant-associated and newly described type strains.</title>
        <authorList>
            <person name="Whitman W."/>
        </authorList>
    </citation>
    <scope>NUCLEOTIDE SEQUENCE [LARGE SCALE GENOMIC DNA]</scope>
    <source>
        <strain evidence="14 15">CECT 8577</strain>
    </source>
</reference>
<organism evidence="14 15">
    <name type="scientific">Prauserella isguenensis</name>
    <dbReference type="NCBI Taxonomy" id="1470180"/>
    <lineage>
        <taxon>Bacteria</taxon>
        <taxon>Bacillati</taxon>
        <taxon>Actinomycetota</taxon>
        <taxon>Actinomycetes</taxon>
        <taxon>Pseudonocardiales</taxon>
        <taxon>Pseudonocardiaceae</taxon>
        <taxon>Prauserella</taxon>
    </lineage>
</organism>
<dbReference type="InterPro" id="IPR006680">
    <property type="entry name" value="Amidohydro-rel"/>
</dbReference>
<dbReference type="EC" id="3.5.1.25" evidence="2"/>